<keyword evidence="3" id="KW-1185">Reference proteome</keyword>
<evidence type="ECO:0000256" key="1">
    <source>
        <dbReference type="SAM" id="MobiDB-lite"/>
    </source>
</evidence>
<evidence type="ECO:0000313" key="2">
    <source>
        <dbReference type="EMBL" id="KAK8937763.1"/>
    </source>
</evidence>
<sequence>MSINCSVDDSNIGAWQSNVKTAGLLPFHAGRFQRALAKLSKQNFSGTRGAGSSPSSSPRYSHHTYKSPVYVSCVTEDLYELNHKLELESLMLSSYNDSVHSFGAYKLVLPVIPRDLKQALIACARIVADIWCQSRGSRVADDRAPIHGFRLRRTVAEIVSLHAGRPGRPAVFLRQCNLQILEMQ</sequence>
<organism evidence="2 3">
    <name type="scientific">Platanthera guangdongensis</name>
    <dbReference type="NCBI Taxonomy" id="2320717"/>
    <lineage>
        <taxon>Eukaryota</taxon>
        <taxon>Viridiplantae</taxon>
        <taxon>Streptophyta</taxon>
        <taxon>Embryophyta</taxon>
        <taxon>Tracheophyta</taxon>
        <taxon>Spermatophyta</taxon>
        <taxon>Magnoliopsida</taxon>
        <taxon>Liliopsida</taxon>
        <taxon>Asparagales</taxon>
        <taxon>Orchidaceae</taxon>
        <taxon>Orchidoideae</taxon>
        <taxon>Orchideae</taxon>
        <taxon>Orchidinae</taxon>
        <taxon>Platanthera</taxon>
    </lineage>
</organism>
<proteinExistence type="predicted"/>
<evidence type="ECO:0000313" key="3">
    <source>
        <dbReference type="Proteomes" id="UP001412067"/>
    </source>
</evidence>
<comment type="caution">
    <text evidence="2">The sequence shown here is derived from an EMBL/GenBank/DDBJ whole genome shotgun (WGS) entry which is preliminary data.</text>
</comment>
<gene>
    <name evidence="2" type="ORF">KSP40_PGU018529</name>
</gene>
<dbReference type="EMBL" id="JBBWWR010000021">
    <property type="protein sequence ID" value="KAK8937763.1"/>
    <property type="molecule type" value="Genomic_DNA"/>
</dbReference>
<reference evidence="2 3" key="1">
    <citation type="journal article" date="2022" name="Nat. Plants">
        <title>Genomes of leafy and leafless Platanthera orchids illuminate the evolution of mycoheterotrophy.</title>
        <authorList>
            <person name="Li M.H."/>
            <person name="Liu K.W."/>
            <person name="Li Z."/>
            <person name="Lu H.C."/>
            <person name="Ye Q.L."/>
            <person name="Zhang D."/>
            <person name="Wang J.Y."/>
            <person name="Li Y.F."/>
            <person name="Zhong Z.M."/>
            <person name="Liu X."/>
            <person name="Yu X."/>
            <person name="Liu D.K."/>
            <person name="Tu X.D."/>
            <person name="Liu B."/>
            <person name="Hao Y."/>
            <person name="Liao X.Y."/>
            <person name="Jiang Y.T."/>
            <person name="Sun W.H."/>
            <person name="Chen J."/>
            <person name="Chen Y.Q."/>
            <person name="Ai Y."/>
            <person name="Zhai J.W."/>
            <person name="Wu S.S."/>
            <person name="Zhou Z."/>
            <person name="Hsiao Y.Y."/>
            <person name="Wu W.L."/>
            <person name="Chen Y.Y."/>
            <person name="Lin Y.F."/>
            <person name="Hsu J.L."/>
            <person name="Li C.Y."/>
            <person name="Wang Z.W."/>
            <person name="Zhao X."/>
            <person name="Zhong W.Y."/>
            <person name="Ma X.K."/>
            <person name="Ma L."/>
            <person name="Huang J."/>
            <person name="Chen G.Z."/>
            <person name="Huang M.Z."/>
            <person name="Huang L."/>
            <person name="Peng D.H."/>
            <person name="Luo Y.B."/>
            <person name="Zou S.Q."/>
            <person name="Chen S.P."/>
            <person name="Lan S."/>
            <person name="Tsai W.C."/>
            <person name="Van de Peer Y."/>
            <person name="Liu Z.J."/>
        </authorList>
    </citation>
    <scope>NUCLEOTIDE SEQUENCE [LARGE SCALE GENOMIC DNA]</scope>
    <source>
        <strain evidence="2">Lor288</strain>
    </source>
</reference>
<name>A0ABR2LCG2_9ASPA</name>
<accession>A0ABR2LCG2</accession>
<feature type="compositionally biased region" description="Low complexity" evidence="1">
    <location>
        <begin position="45"/>
        <end position="59"/>
    </location>
</feature>
<feature type="region of interest" description="Disordered" evidence="1">
    <location>
        <begin position="43"/>
        <end position="62"/>
    </location>
</feature>
<protein>
    <submittedName>
        <fullName evidence="2">Uncharacterized protein</fullName>
    </submittedName>
</protein>
<dbReference type="Proteomes" id="UP001412067">
    <property type="component" value="Unassembled WGS sequence"/>
</dbReference>